<sequence>MNIIKTSLLITLTIASSFLNAQSTPIAIDGFFDDWTPSLTTYIDTAETIDGVDLLEFQVTNDENYLYIRVKANQEFDLTEGSPILHNFFIYLDTDTNSETGFKVRDDYGAELGIEFANRIVYNNYTGTTAPQVLFSDIEFRSAPTVTSDEFEIAIGRNAIPDGTNALFPSSSVKILLRNRDNFDWLPNLNNVFTYIFDETPVTPYTPVDFNKTDNSFIRIVAYNTKLNSLLDSNKLDEYERIMKAIQPDIVGFVESSNTSTSYIKSLFDNWLPLGNAEGWHVRKHGGEVTVSRWEIIQEWDLTRQFPVLIDLPDSYGTDLLYTNAHLNCCGADDARQDQADQYAAFILDAKSEGGIITLPENTPMVYSGDLNLVGLSQQLTTLLTGDIQDTFTYGAGGALDWDNSDFKEENALQSEIRMSYTWRSDSSSFPPGKLDFMIFSDYVLTSEKSFVIQTEIMPTDRLNLYGLQQFDTSVASDHFPVVTDFSVNRTLSNPDVVLLENNAFPNPTFGDLNLQFKEFNNYSITIFNSVGLSVLSTKISSSKVQLNIDSFASGLYHIRIQNENGEHQVIKVIKK</sequence>
<dbReference type="InterPro" id="IPR036691">
    <property type="entry name" value="Endo/exonu/phosph_ase_sf"/>
</dbReference>
<evidence type="ECO:0000313" key="4">
    <source>
        <dbReference type="EMBL" id="TCP26944.1"/>
    </source>
</evidence>
<organism evidence="4 5">
    <name type="scientific">Tenacibaculum skagerrakense</name>
    <dbReference type="NCBI Taxonomy" id="186571"/>
    <lineage>
        <taxon>Bacteria</taxon>
        <taxon>Pseudomonadati</taxon>
        <taxon>Bacteroidota</taxon>
        <taxon>Flavobacteriia</taxon>
        <taxon>Flavobacteriales</taxon>
        <taxon>Flavobacteriaceae</taxon>
        <taxon>Tenacibaculum</taxon>
    </lineage>
</organism>
<comment type="caution">
    <text evidence="4">The sequence shown here is derived from an EMBL/GenBank/DDBJ whole genome shotgun (WGS) entry which is preliminary data.</text>
</comment>
<feature type="domain" description="Secretion system C-terminal sorting" evidence="3">
    <location>
        <begin position="505"/>
        <end position="571"/>
    </location>
</feature>
<evidence type="ECO:0000256" key="1">
    <source>
        <dbReference type="ARBA" id="ARBA00022729"/>
    </source>
</evidence>
<dbReference type="SUPFAM" id="SSF56219">
    <property type="entry name" value="DNase I-like"/>
    <property type="match status" value="1"/>
</dbReference>
<dbReference type="OrthoDB" id="1182990at2"/>
<dbReference type="RefSeq" id="WP_132793828.1">
    <property type="nucleotide sequence ID" value="NZ_SLXM01000002.1"/>
</dbReference>
<feature type="chain" id="PRO_5020672663" evidence="2">
    <location>
        <begin position="22"/>
        <end position="576"/>
    </location>
</feature>
<dbReference type="Gene3D" id="3.60.10.10">
    <property type="entry name" value="Endonuclease/exonuclease/phosphatase"/>
    <property type="match status" value="1"/>
</dbReference>
<evidence type="ECO:0000313" key="5">
    <source>
        <dbReference type="Proteomes" id="UP000294564"/>
    </source>
</evidence>
<keyword evidence="1 2" id="KW-0732">Signal</keyword>
<evidence type="ECO:0000259" key="3">
    <source>
        <dbReference type="Pfam" id="PF18962"/>
    </source>
</evidence>
<reference evidence="4 5" key="1">
    <citation type="submission" date="2019-03" db="EMBL/GenBank/DDBJ databases">
        <title>Genomic Encyclopedia of Type Strains, Phase IV (KMG-IV): sequencing the most valuable type-strain genomes for metagenomic binning, comparative biology and taxonomic classification.</title>
        <authorList>
            <person name="Goeker M."/>
        </authorList>
    </citation>
    <scope>NUCLEOTIDE SEQUENCE [LARGE SCALE GENOMIC DNA]</scope>
    <source>
        <strain evidence="4 5">DSM 14836</strain>
    </source>
</reference>
<proteinExistence type="predicted"/>
<dbReference type="EMBL" id="SLXM01000002">
    <property type="protein sequence ID" value="TCP26944.1"/>
    <property type="molecule type" value="Genomic_DNA"/>
</dbReference>
<dbReference type="AlphaFoldDB" id="A0A4R2NZ73"/>
<dbReference type="NCBIfam" id="TIGR04183">
    <property type="entry name" value="Por_Secre_tail"/>
    <property type="match status" value="1"/>
</dbReference>
<dbReference type="InterPro" id="IPR026444">
    <property type="entry name" value="Secre_tail"/>
</dbReference>
<dbReference type="Proteomes" id="UP000294564">
    <property type="component" value="Unassembled WGS sequence"/>
</dbReference>
<name>A0A4R2NZ73_9FLAO</name>
<feature type="signal peptide" evidence="2">
    <location>
        <begin position="1"/>
        <end position="21"/>
    </location>
</feature>
<evidence type="ECO:0000256" key="2">
    <source>
        <dbReference type="SAM" id="SignalP"/>
    </source>
</evidence>
<dbReference type="Pfam" id="PF18962">
    <property type="entry name" value="Por_Secre_tail"/>
    <property type="match status" value="1"/>
</dbReference>
<gene>
    <name evidence="4" type="ORF">EV195_102286</name>
</gene>
<accession>A0A4R2NZ73</accession>
<keyword evidence="5" id="KW-1185">Reference proteome</keyword>
<protein>
    <submittedName>
        <fullName evidence="4">Putative secreted protein (Por secretion system target)</fullName>
    </submittedName>
</protein>